<feature type="compositionally biased region" description="Low complexity" evidence="2">
    <location>
        <begin position="38"/>
        <end position="55"/>
    </location>
</feature>
<proteinExistence type="predicted"/>
<feature type="region of interest" description="Disordered" evidence="2">
    <location>
        <begin position="1082"/>
        <end position="1123"/>
    </location>
</feature>
<gene>
    <name evidence="3" type="ORF">V7S43_010052</name>
</gene>
<keyword evidence="1" id="KW-0175">Coiled coil</keyword>
<feature type="compositionally biased region" description="Acidic residues" evidence="2">
    <location>
        <begin position="1104"/>
        <end position="1120"/>
    </location>
</feature>
<evidence type="ECO:0008006" key="5">
    <source>
        <dbReference type="Google" id="ProtNLM"/>
    </source>
</evidence>
<reference evidence="3 4" key="1">
    <citation type="submission" date="2024-09" db="EMBL/GenBank/DDBJ databases">
        <title>Genome sequencing and assembly of Phytophthora oleae, isolate VK10A, causative agent of rot of olive drupes.</title>
        <authorList>
            <person name="Conti Taguali S."/>
            <person name="Riolo M."/>
            <person name="La Spada F."/>
            <person name="Cacciola S.O."/>
            <person name="Dionisio G."/>
        </authorList>
    </citation>
    <scope>NUCLEOTIDE SEQUENCE [LARGE SCALE GENOMIC DNA]</scope>
    <source>
        <strain evidence="3 4">VK10A</strain>
    </source>
</reference>
<feature type="region of interest" description="Disordered" evidence="2">
    <location>
        <begin position="664"/>
        <end position="772"/>
    </location>
</feature>
<organism evidence="3 4">
    <name type="scientific">Phytophthora oleae</name>
    <dbReference type="NCBI Taxonomy" id="2107226"/>
    <lineage>
        <taxon>Eukaryota</taxon>
        <taxon>Sar</taxon>
        <taxon>Stramenopiles</taxon>
        <taxon>Oomycota</taxon>
        <taxon>Peronosporomycetes</taxon>
        <taxon>Peronosporales</taxon>
        <taxon>Peronosporaceae</taxon>
        <taxon>Phytophthora</taxon>
    </lineage>
</organism>
<feature type="compositionally biased region" description="Polar residues" evidence="2">
    <location>
        <begin position="67"/>
        <end position="78"/>
    </location>
</feature>
<feature type="compositionally biased region" description="Low complexity" evidence="2">
    <location>
        <begin position="665"/>
        <end position="704"/>
    </location>
</feature>
<feature type="compositionally biased region" description="Polar residues" evidence="2">
    <location>
        <begin position="278"/>
        <end position="287"/>
    </location>
</feature>
<accession>A0ABD3FEZ5</accession>
<evidence type="ECO:0000313" key="4">
    <source>
        <dbReference type="Proteomes" id="UP001632037"/>
    </source>
</evidence>
<evidence type="ECO:0000256" key="1">
    <source>
        <dbReference type="SAM" id="Coils"/>
    </source>
</evidence>
<feature type="region of interest" description="Disordered" evidence="2">
    <location>
        <begin position="275"/>
        <end position="354"/>
    </location>
</feature>
<feature type="compositionally biased region" description="Low complexity" evidence="2">
    <location>
        <begin position="327"/>
        <end position="345"/>
    </location>
</feature>
<evidence type="ECO:0000256" key="2">
    <source>
        <dbReference type="SAM" id="MobiDB-lite"/>
    </source>
</evidence>
<dbReference type="Proteomes" id="UP001632037">
    <property type="component" value="Unassembled WGS sequence"/>
</dbReference>
<sequence length="1134" mass="122287">MAHDGSSDDESTYLDAQDITEEDVMPPESKVQLEVELSPSSSPLKPGSPSPSSRPKAVSAAAAPISVQVNGQDTNGSNETLRAVWDDRRRTQSDGNLRVEGSSSGTAIAVNSTAPAGFLASPAQSESALMHKAPPPPPISVRPAVDTKPNGFMAMGENFLTGMADFARIKSPRGNMQKVHVVYPTPGPLFVDLYSREDGTGARVKGFRRKPDGSMADTEASGRVYPGDFLVSINAVDVTKLVFGDIITAAKEATFPLTLTFHCYQVHKEEHEKLIQQKPMSSLERNTSSGPLPPASPSSAGWGARLSQMTRSGSFDQKLSGSGSDLTNGPPKSPSSPSTNSDTSGGKFGFSLGKVGTDGVKKNLFRMMGNKPSRPEEDKNMVKTWMNDLALKPHNNSSGGRHRKTQANTNAAVLHSTPIVAVTTGGRFVGVLDEDVNEFALTWFRKTPPEMDIQQIKGVKRCPYFPSVDDVGAILSLQCESLRFPQLKRVAEMPTPLVLDPAVGNTVDVFLEAGAGSFSATLASNEHDSFQVKISSEAVTLVKISEEEGGVVVKAEYTTFLQVLLDPADQLRFTLKVQEFGGFLGNRDGDTCDLKKRQQQLEKLSCFFLVAQNRQNRDILTLLIRNFRARVLTPEQEELARADEKNLFVDPAFVVAVAPPPPLTASKSVGSSSGAISPASNSAATGESASSVGSPTSVSTPHSGATSSPGVGKNRLARLQSEGSFGSASGARLSDLVGLEPDDAGDPAKERGSDMTTPAMTPPRSALTPSKNGFTVNNSDGDNAFAEGRLAAQDKEIAMFREKLASVSVLLKTSEQENKQLKSSLEVKDNRIELQQMKIHQLEKFHGQSDSQAREIQALRAKLEDEERRHTLCKEELQQLTSAAAKRASEVQDQGAQTEVEFLGGEGLAVTVNSGSGWERDAWSGTVATVSASDLQQQIKDQQTQIARLHDDQVNLIAERNMFRSKSMELSRELRKLVGANNNQPLDNLEMRLAERTSLQAELASVKADAKCKGDELAKLRSLLDSGGDKDKGTKRLAAQNAELQRTIYQLQDSLSESRDQVDAVKKINSALASRLHRLQPETRGSILEHPPISPSSNLPALSSDEEDDDDDDEEEDEELKDGIAAFRRSLVGQ</sequence>
<feature type="coiled-coil region" evidence="1">
    <location>
        <begin position="811"/>
        <end position="883"/>
    </location>
</feature>
<protein>
    <recommendedName>
        <fullName evidence="5">PDZ domain-containing protein</fullName>
    </recommendedName>
</protein>
<keyword evidence="4" id="KW-1185">Reference proteome</keyword>
<feature type="compositionally biased region" description="Acidic residues" evidence="2">
    <location>
        <begin position="7"/>
        <end position="25"/>
    </location>
</feature>
<evidence type="ECO:0000313" key="3">
    <source>
        <dbReference type="EMBL" id="KAL3664874.1"/>
    </source>
</evidence>
<dbReference type="PANTHER" id="PTHR45615">
    <property type="entry name" value="MYOSIN HEAVY CHAIN, NON-MUSCLE"/>
    <property type="match status" value="1"/>
</dbReference>
<dbReference type="AlphaFoldDB" id="A0ABD3FEZ5"/>
<dbReference type="PANTHER" id="PTHR45615:SF40">
    <property type="entry name" value="MYOSIN HEAVY CHAIN, NON-MUSCLE"/>
    <property type="match status" value="1"/>
</dbReference>
<feature type="region of interest" description="Disordered" evidence="2">
    <location>
        <begin position="1"/>
        <end position="78"/>
    </location>
</feature>
<name>A0ABD3FEZ5_9STRA</name>
<feature type="compositionally biased region" description="Polar residues" evidence="2">
    <location>
        <begin position="307"/>
        <end position="326"/>
    </location>
</feature>
<comment type="caution">
    <text evidence="3">The sequence shown here is derived from an EMBL/GenBank/DDBJ whole genome shotgun (WGS) entry which is preliminary data.</text>
</comment>
<dbReference type="EMBL" id="JBIMZQ010000022">
    <property type="protein sequence ID" value="KAL3664874.1"/>
    <property type="molecule type" value="Genomic_DNA"/>
</dbReference>